<comment type="caution">
    <text evidence="4">Lacks conserved residue(s) required for the propagation of feature annotation.</text>
</comment>
<proteinExistence type="inferred from homology"/>
<evidence type="ECO:0000256" key="2">
    <source>
        <dbReference type="ARBA" id="ARBA00023002"/>
    </source>
</evidence>
<dbReference type="InterPro" id="IPR046346">
    <property type="entry name" value="Aminoacid_DH-like_N_sf"/>
</dbReference>
<dbReference type="RefSeq" id="WP_380937546.1">
    <property type="nucleotide sequence ID" value="NZ_JBHUFC010000001.1"/>
</dbReference>
<feature type="binding site" evidence="4">
    <location>
        <begin position="14"/>
        <end position="16"/>
    </location>
    <ligand>
        <name>shikimate</name>
        <dbReference type="ChEBI" id="CHEBI:36208"/>
    </ligand>
</feature>
<comment type="catalytic activity">
    <reaction evidence="4">
        <text>shikimate + NADP(+) = 3-dehydroshikimate + NADPH + H(+)</text>
        <dbReference type="Rhea" id="RHEA:17737"/>
        <dbReference type="ChEBI" id="CHEBI:15378"/>
        <dbReference type="ChEBI" id="CHEBI:16630"/>
        <dbReference type="ChEBI" id="CHEBI:36208"/>
        <dbReference type="ChEBI" id="CHEBI:57783"/>
        <dbReference type="ChEBI" id="CHEBI:58349"/>
        <dbReference type="EC" id="1.1.1.25"/>
    </reaction>
</comment>
<dbReference type="EC" id="1.1.1.25" evidence="4"/>
<dbReference type="Proteomes" id="UP001597283">
    <property type="component" value="Unassembled WGS sequence"/>
</dbReference>
<keyword evidence="8" id="KW-1185">Reference proteome</keyword>
<reference evidence="8" key="1">
    <citation type="journal article" date="2019" name="Int. J. Syst. Evol. Microbiol.">
        <title>The Global Catalogue of Microorganisms (GCM) 10K type strain sequencing project: providing services to taxonomists for standard genome sequencing and annotation.</title>
        <authorList>
            <consortium name="The Broad Institute Genomics Platform"/>
            <consortium name="The Broad Institute Genome Sequencing Center for Infectious Disease"/>
            <person name="Wu L."/>
            <person name="Ma J."/>
        </authorList>
    </citation>
    <scope>NUCLEOTIDE SEQUENCE [LARGE SCALE GENOMIC DNA]</scope>
    <source>
        <strain evidence="8">Q85</strain>
    </source>
</reference>
<evidence type="ECO:0000259" key="6">
    <source>
        <dbReference type="Pfam" id="PF18317"/>
    </source>
</evidence>
<dbReference type="Pfam" id="PF08501">
    <property type="entry name" value="Shikimate_dh_N"/>
    <property type="match status" value="1"/>
</dbReference>
<feature type="binding site" evidence="4">
    <location>
        <position position="223"/>
    </location>
    <ligand>
        <name>shikimate</name>
        <dbReference type="ChEBI" id="CHEBI:36208"/>
    </ligand>
</feature>
<evidence type="ECO:0000256" key="4">
    <source>
        <dbReference type="HAMAP-Rule" id="MF_00222"/>
    </source>
</evidence>
<feature type="binding site" evidence="4">
    <location>
        <begin position="130"/>
        <end position="134"/>
    </location>
    <ligand>
        <name>NADP(+)</name>
        <dbReference type="ChEBI" id="CHEBI:58349"/>
    </ligand>
</feature>
<dbReference type="NCBIfam" id="NF009201">
    <property type="entry name" value="PRK12549.1"/>
    <property type="match status" value="1"/>
</dbReference>
<organism evidence="7 8">
    <name type="scientific">Sphingomonas floccifaciens</name>
    <dbReference type="NCBI Taxonomy" id="1844115"/>
    <lineage>
        <taxon>Bacteria</taxon>
        <taxon>Pseudomonadati</taxon>
        <taxon>Pseudomonadota</taxon>
        <taxon>Alphaproteobacteria</taxon>
        <taxon>Sphingomonadales</taxon>
        <taxon>Sphingomonadaceae</taxon>
        <taxon>Sphingomonas</taxon>
    </lineage>
</organism>
<dbReference type="NCBIfam" id="NF001319">
    <property type="entry name" value="PRK00258.3-3"/>
    <property type="match status" value="1"/>
</dbReference>
<name>A0ABW4N759_9SPHN</name>
<sequence length="277" mass="29434">MIRSGLIGRAILASRSPWLHEQEARAQGFDLSYTLFDFDDRGWDDAALPDLLTRLRTEGFAGVNVTYPFKQAVIPHLDALADSAQAVGAVNTIAIRDGRLTGHNTDMIGFGDSLRAGLPDATLDRVLQLGAGGAGAAVASALLAAGVRRLEICDVDADRAAALAARLRPRFAADIVVRSAGDHDTRAIDGIVNATPVGMMTKPGLPISPHQIRSHLWVADIVYFPRETELLATARAAGCATLDGSGMVIRQAAAAFEIITGHAANVPRMAESFEREF</sequence>
<comment type="function">
    <text evidence="4">Involved in the biosynthesis of the chorismate, which leads to the biosynthesis of aromatic amino acids. Catalyzes the reversible NADPH linked reduction of 3-dehydroshikimate (DHSA) to yield shikimate (SA).</text>
</comment>
<feature type="binding site" evidence="4">
    <location>
        <position position="251"/>
    </location>
    <ligand>
        <name>shikimate</name>
        <dbReference type="ChEBI" id="CHEBI:36208"/>
    </ligand>
</feature>
<dbReference type="PANTHER" id="PTHR21089">
    <property type="entry name" value="SHIKIMATE DEHYDROGENASE"/>
    <property type="match status" value="1"/>
</dbReference>
<evidence type="ECO:0000256" key="3">
    <source>
        <dbReference type="ARBA" id="ARBA00023141"/>
    </source>
</evidence>
<feature type="active site" description="Proton acceptor" evidence="4">
    <location>
        <position position="70"/>
    </location>
</feature>
<feature type="binding site" evidence="4">
    <location>
        <position position="244"/>
    </location>
    <ligand>
        <name>NADP(+)</name>
        <dbReference type="ChEBI" id="CHEBI:58349"/>
    </ligand>
</feature>
<dbReference type="Gene3D" id="3.40.50.720">
    <property type="entry name" value="NAD(P)-binding Rossmann-like Domain"/>
    <property type="match status" value="1"/>
</dbReference>
<comment type="caution">
    <text evidence="7">The sequence shown here is derived from an EMBL/GenBank/DDBJ whole genome shotgun (WGS) entry which is preliminary data.</text>
</comment>
<feature type="binding site" evidence="4">
    <location>
        <position position="221"/>
    </location>
    <ligand>
        <name>NADP(+)</name>
        <dbReference type="ChEBI" id="CHEBI:58349"/>
    </ligand>
</feature>
<feature type="domain" description="SDH C-terminal" evidence="6">
    <location>
        <begin position="244"/>
        <end position="271"/>
    </location>
</feature>
<keyword evidence="4" id="KW-0028">Amino-acid biosynthesis</keyword>
<dbReference type="SUPFAM" id="SSF53223">
    <property type="entry name" value="Aminoacid dehydrogenase-like, N-terminal domain"/>
    <property type="match status" value="1"/>
</dbReference>
<comment type="similarity">
    <text evidence="4">Belongs to the shikimate dehydrogenase family.</text>
</comment>
<dbReference type="EMBL" id="JBHUFC010000001">
    <property type="protein sequence ID" value="MFD1785982.1"/>
    <property type="molecule type" value="Genomic_DNA"/>
</dbReference>
<gene>
    <name evidence="4" type="primary">aroE</name>
    <name evidence="7" type="ORF">ACFSC3_00200</name>
</gene>
<dbReference type="Pfam" id="PF18317">
    <property type="entry name" value="SDH_C"/>
    <property type="match status" value="1"/>
</dbReference>
<comment type="pathway">
    <text evidence="1 4">Metabolic intermediate biosynthesis; chorismate biosynthesis; chorismate from D-erythrose 4-phosphate and phosphoenolpyruvate: step 4/7.</text>
</comment>
<dbReference type="PANTHER" id="PTHR21089:SF1">
    <property type="entry name" value="BIFUNCTIONAL 3-DEHYDROQUINATE DEHYDRATASE_SHIKIMATE DEHYDROGENASE, CHLOROPLASTIC"/>
    <property type="match status" value="1"/>
</dbReference>
<dbReference type="InterPro" id="IPR041121">
    <property type="entry name" value="SDH_C"/>
</dbReference>
<evidence type="ECO:0000259" key="5">
    <source>
        <dbReference type="Pfam" id="PF08501"/>
    </source>
</evidence>
<keyword evidence="3 4" id="KW-0057">Aromatic amino acid biosynthesis</keyword>
<feature type="binding site" evidence="4">
    <location>
        <position position="91"/>
    </location>
    <ligand>
        <name>shikimate</name>
        <dbReference type="ChEBI" id="CHEBI:36208"/>
    </ligand>
</feature>
<dbReference type="SUPFAM" id="SSF51735">
    <property type="entry name" value="NAD(P)-binding Rossmann-fold domains"/>
    <property type="match status" value="1"/>
</dbReference>
<accession>A0ABW4N759</accession>
<dbReference type="GO" id="GO:0004764">
    <property type="term" value="F:shikimate 3-dehydrogenase (NADP+) activity"/>
    <property type="evidence" value="ECO:0007669"/>
    <property type="project" value="UniProtKB-EC"/>
</dbReference>
<evidence type="ECO:0000256" key="1">
    <source>
        <dbReference type="ARBA" id="ARBA00004871"/>
    </source>
</evidence>
<feature type="binding site" evidence="4">
    <location>
        <position position="82"/>
    </location>
    <ligand>
        <name>NADP(+)</name>
        <dbReference type="ChEBI" id="CHEBI:58349"/>
    </ligand>
</feature>
<dbReference type="InterPro" id="IPR013708">
    <property type="entry name" value="Shikimate_DH-bd_N"/>
</dbReference>
<feature type="binding site" evidence="4">
    <location>
        <position position="66"/>
    </location>
    <ligand>
        <name>shikimate</name>
        <dbReference type="ChEBI" id="CHEBI:36208"/>
    </ligand>
</feature>
<keyword evidence="2 4" id="KW-0560">Oxidoreductase</keyword>
<dbReference type="InterPro" id="IPR022893">
    <property type="entry name" value="Shikimate_DH_fam"/>
</dbReference>
<dbReference type="CDD" id="cd01065">
    <property type="entry name" value="NAD_bind_Shikimate_DH"/>
    <property type="match status" value="1"/>
</dbReference>
<dbReference type="HAMAP" id="MF_00222">
    <property type="entry name" value="Shikimate_DH_AroE"/>
    <property type="match status" value="1"/>
</dbReference>
<evidence type="ECO:0000313" key="8">
    <source>
        <dbReference type="Proteomes" id="UP001597283"/>
    </source>
</evidence>
<feature type="binding site" evidence="4">
    <location>
        <position position="106"/>
    </location>
    <ligand>
        <name>shikimate</name>
        <dbReference type="ChEBI" id="CHEBI:36208"/>
    </ligand>
</feature>
<comment type="subunit">
    <text evidence="4">Homodimer.</text>
</comment>
<feature type="domain" description="Shikimate dehydrogenase substrate binding N-terminal" evidence="5">
    <location>
        <begin position="6"/>
        <end position="93"/>
    </location>
</feature>
<keyword evidence="4" id="KW-0521">NADP</keyword>
<dbReference type="InterPro" id="IPR036291">
    <property type="entry name" value="NAD(P)-bd_dom_sf"/>
</dbReference>
<protein>
    <recommendedName>
        <fullName evidence="4">Shikimate dehydrogenase (NADP(+))</fullName>
        <shortName evidence="4">SDH</shortName>
        <ecNumber evidence="4">1.1.1.25</ecNumber>
    </recommendedName>
</protein>
<evidence type="ECO:0000313" key="7">
    <source>
        <dbReference type="EMBL" id="MFD1785982.1"/>
    </source>
</evidence>
<dbReference type="Gene3D" id="3.40.50.10860">
    <property type="entry name" value="Leucine Dehydrogenase, chain A, domain 1"/>
    <property type="match status" value="1"/>
</dbReference>